<dbReference type="SMART" id="SM00248">
    <property type="entry name" value="ANK"/>
    <property type="match status" value="2"/>
</dbReference>
<dbReference type="InterPro" id="IPR051226">
    <property type="entry name" value="PP1_Regulatory_Subunit"/>
</dbReference>
<dbReference type="SUPFAM" id="SSF48403">
    <property type="entry name" value="Ankyrin repeat"/>
    <property type="match status" value="1"/>
</dbReference>
<dbReference type="GO" id="GO:0019208">
    <property type="term" value="F:phosphatase regulator activity"/>
    <property type="evidence" value="ECO:0007669"/>
    <property type="project" value="TreeGrafter"/>
</dbReference>
<dbReference type="PANTHER" id="PTHR24179:SF32">
    <property type="entry name" value="PROTEIN PHOSPHATASE 1 REGULATORY SUBUNIT"/>
    <property type="match status" value="1"/>
</dbReference>
<evidence type="ECO:0000256" key="1">
    <source>
        <dbReference type="ARBA" id="ARBA00022737"/>
    </source>
</evidence>
<dbReference type="InterPro" id="IPR002110">
    <property type="entry name" value="Ankyrin_rpt"/>
</dbReference>
<dbReference type="Gene3D" id="1.25.40.20">
    <property type="entry name" value="Ankyrin repeat-containing domain"/>
    <property type="match status" value="1"/>
</dbReference>
<proteinExistence type="predicted"/>
<organism evidence="4 5">
    <name type="scientific">Mola mola</name>
    <name type="common">Ocean sunfish</name>
    <name type="synonym">Tetraodon mola</name>
    <dbReference type="NCBI Taxonomy" id="94237"/>
    <lineage>
        <taxon>Eukaryota</taxon>
        <taxon>Metazoa</taxon>
        <taxon>Chordata</taxon>
        <taxon>Craniata</taxon>
        <taxon>Vertebrata</taxon>
        <taxon>Euteleostomi</taxon>
        <taxon>Actinopterygii</taxon>
        <taxon>Neopterygii</taxon>
        <taxon>Teleostei</taxon>
        <taxon>Neoteleostei</taxon>
        <taxon>Acanthomorphata</taxon>
        <taxon>Eupercaria</taxon>
        <taxon>Tetraodontiformes</taxon>
        <taxon>Molidae</taxon>
        <taxon>Mola</taxon>
    </lineage>
</organism>
<evidence type="ECO:0000256" key="2">
    <source>
        <dbReference type="ARBA" id="ARBA00023043"/>
    </source>
</evidence>
<dbReference type="PROSITE" id="PS50088">
    <property type="entry name" value="ANK_REPEAT"/>
    <property type="match status" value="2"/>
</dbReference>
<dbReference type="GO" id="GO:0004857">
    <property type="term" value="F:enzyme inhibitor activity"/>
    <property type="evidence" value="ECO:0007669"/>
    <property type="project" value="TreeGrafter"/>
</dbReference>
<dbReference type="PROSITE" id="PS50297">
    <property type="entry name" value="ANK_REP_REGION"/>
    <property type="match status" value="2"/>
</dbReference>
<dbReference type="STRING" id="94237.ENSMMOP00000001204"/>
<dbReference type="Proteomes" id="UP000261620">
    <property type="component" value="Unplaced"/>
</dbReference>
<dbReference type="Pfam" id="PF12796">
    <property type="entry name" value="Ank_2"/>
    <property type="match status" value="1"/>
</dbReference>
<dbReference type="Ensembl" id="ENSMMOT00000001231.1">
    <property type="protein sequence ID" value="ENSMMOP00000001204.1"/>
    <property type="gene ID" value="ENSMMOG00000001022.1"/>
</dbReference>
<feature type="repeat" description="ANK" evidence="3">
    <location>
        <begin position="35"/>
        <end position="67"/>
    </location>
</feature>
<evidence type="ECO:0000256" key="3">
    <source>
        <dbReference type="PROSITE-ProRule" id="PRU00023"/>
    </source>
</evidence>
<protein>
    <submittedName>
        <fullName evidence="4">Uncharacterized protein</fullName>
    </submittedName>
</protein>
<evidence type="ECO:0000313" key="5">
    <source>
        <dbReference type="Proteomes" id="UP000261620"/>
    </source>
</evidence>
<reference evidence="4" key="1">
    <citation type="submission" date="2025-08" db="UniProtKB">
        <authorList>
            <consortium name="Ensembl"/>
        </authorList>
    </citation>
    <scope>IDENTIFICATION</scope>
</reference>
<dbReference type="AlphaFoldDB" id="A0A3Q3VYI5"/>
<evidence type="ECO:0000313" key="4">
    <source>
        <dbReference type="Ensembl" id="ENSMMOP00000001204.1"/>
    </source>
</evidence>
<accession>A0A3Q3VYI5</accession>
<sequence>MKGLKYQPSYVVMIMLQDAMAVLAGGGTLTPHPNTKATALHVASAKGYIEVLKVLLKCGVDVDSRDIDGWTPLHAAAHWGQEEVCTLLARPGAAHPDKEALQYS</sequence>
<keyword evidence="5" id="KW-1185">Reference proteome</keyword>
<dbReference type="InterPro" id="IPR036770">
    <property type="entry name" value="Ankyrin_rpt-contain_sf"/>
</dbReference>
<name>A0A3Q3VYI5_MOLML</name>
<reference evidence="4" key="2">
    <citation type="submission" date="2025-09" db="UniProtKB">
        <authorList>
            <consortium name="Ensembl"/>
        </authorList>
    </citation>
    <scope>IDENTIFICATION</scope>
</reference>
<dbReference type="GO" id="GO:0005737">
    <property type="term" value="C:cytoplasm"/>
    <property type="evidence" value="ECO:0007669"/>
    <property type="project" value="TreeGrafter"/>
</dbReference>
<dbReference type="PANTHER" id="PTHR24179">
    <property type="entry name" value="PROTEIN PHOSPHATASE 1 REGULATORY SUBUNIT 12"/>
    <property type="match status" value="1"/>
</dbReference>
<keyword evidence="1" id="KW-0677">Repeat</keyword>
<feature type="repeat" description="ANK" evidence="3">
    <location>
        <begin position="68"/>
        <end position="93"/>
    </location>
</feature>
<keyword evidence="2 3" id="KW-0040">ANK repeat</keyword>